<sequence>MDRFVVTMYAESQLHAGKGMDIGIVDLPIQRERTTGFPIIQGIKGSLRANFGTELGQFEAKIFGSEPGSEEKEATTPGILAFSEAKILLFPVRSMDRLFVWVTSPLALVRFFNTLGDKNIVDMIQNENISENEALTIDIDGRLWLEEIELNARKESKGWLKEVTAKISQNINAVEYLKKKMLTDIVVVRDELFSKILEIATEVVPRISIDREKKTVKKGALWYEEYLPQDTVMYFIVRKTAYAKSEQEAFEKFREIIDGRIITIGGKETVGKGLVCLKVVNVQ</sequence>
<evidence type="ECO:0000313" key="3">
    <source>
        <dbReference type="EMBL" id="HGU40619.1"/>
    </source>
</evidence>
<evidence type="ECO:0000259" key="2">
    <source>
        <dbReference type="Pfam" id="PF03787"/>
    </source>
</evidence>
<dbReference type="NCBIfam" id="TIGR02580">
    <property type="entry name" value="cas_RAMP_Cmr4"/>
    <property type="match status" value="1"/>
</dbReference>
<keyword evidence="1" id="KW-0051">Antiviral defense</keyword>
<dbReference type="AlphaFoldDB" id="A0A7C4CDP9"/>
<protein>
    <submittedName>
        <fullName evidence="3">Type III-B CRISPR module RAMP protein Cmr4</fullName>
    </submittedName>
</protein>
<comment type="caution">
    <text evidence="3">The sequence shown here is derived from an EMBL/GenBank/DDBJ whole genome shotgun (WGS) entry which is preliminary data.</text>
</comment>
<gene>
    <name evidence="3" type="primary">cmr4</name>
    <name evidence="3" type="ORF">ENT77_05420</name>
</gene>
<dbReference type="InterPro" id="IPR013410">
    <property type="entry name" value="CRISPR-assoc_RAMP_Cmr4"/>
</dbReference>
<organism evidence="3">
    <name type="scientific">Fervidobacterium thailandense</name>
    <dbReference type="NCBI Taxonomy" id="1008305"/>
    <lineage>
        <taxon>Bacteria</taxon>
        <taxon>Thermotogati</taxon>
        <taxon>Thermotogota</taxon>
        <taxon>Thermotogae</taxon>
        <taxon>Thermotogales</taxon>
        <taxon>Fervidobacteriaceae</taxon>
        <taxon>Fervidobacterium</taxon>
    </lineage>
</organism>
<dbReference type="PANTHER" id="PTHR36700">
    <property type="entry name" value="CRISPR SYSTEM CMR SUBUNIT CMR4"/>
    <property type="match status" value="1"/>
</dbReference>
<dbReference type="GO" id="GO:0051607">
    <property type="term" value="P:defense response to virus"/>
    <property type="evidence" value="ECO:0007669"/>
    <property type="project" value="UniProtKB-KW"/>
</dbReference>
<accession>A0A7C4CDP9</accession>
<evidence type="ECO:0000256" key="1">
    <source>
        <dbReference type="ARBA" id="ARBA00023118"/>
    </source>
</evidence>
<reference evidence="3" key="1">
    <citation type="journal article" date="2020" name="mSystems">
        <title>Genome- and Community-Level Interaction Insights into Carbon Utilization and Element Cycling Functions of Hydrothermarchaeota in Hydrothermal Sediment.</title>
        <authorList>
            <person name="Zhou Z."/>
            <person name="Liu Y."/>
            <person name="Xu W."/>
            <person name="Pan J."/>
            <person name="Luo Z.H."/>
            <person name="Li M."/>
        </authorList>
    </citation>
    <scope>NUCLEOTIDE SEQUENCE [LARGE SCALE GENOMIC DNA]</scope>
    <source>
        <strain evidence="3">SpSt-609</strain>
    </source>
</reference>
<name>A0A7C4CDP9_9BACT</name>
<dbReference type="EMBL" id="DSZY01000027">
    <property type="protein sequence ID" value="HGU40619.1"/>
    <property type="molecule type" value="Genomic_DNA"/>
</dbReference>
<dbReference type="Pfam" id="PF03787">
    <property type="entry name" value="RAMPs"/>
    <property type="match status" value="1"/>
</dbReference>
<dbReference type="InterPro" id="IPR005537">
    <property type="entry name" value="RAMP_III_fam"/>
</dbReference>
<dbReference type="PANTHER" id="PTHR36700:SF1">
    <property type="entry name" value="CRISPR SYSTEM CMR SUBUNIT CMR4"/>
    <property type="match status" value="1"/>
</dbReference>
<proteinExistence type="predicted"/>
<feature type="domain" description="CRISPR type III-associated protein" evidence="2">
    <location>
        <begin position="8"/>
        <end position="275"/>
    </location>
</feature>